<dbReference type="Pfam" id="PF07893">
    <property type="entry name" value="DUF1668"/>
    <property type="match status" value="1"/>
</dbReference>
<protein>
    <submittedName>
        <fullName evidence="2">Uncharacterized protein</fullName>
    </submittedName>
</protein>
<proteinExistence type="predicted"/>
<evidence type="ECO:0000256" key="1">
    <source>
        <dbReference type="SAM" id="MobiDB-lite"/>
    </source>
</evidence>
<reference evidence="2" key="2">
    <citation type="submission" date="2018-05" db="EMBL/GenBank/DDBJ databases">
        <title>OpunRS2 (Oryza punctata Reference Sequence Version 2).</title>
        <authorList>
            <person name="Zhang J."/>
            <person name="Kudrna D."/>
            <person name="Lee S."/>
            <person name="Talag J."/>
            <person name="Welchert J."/>
            <person name="Wing R.A."/>
        </authorList>
    </citation>
    <scope>NUCLEOTIDE SEQUENCE [LARGE SCALE GENOMIC DNA]</scope>
</reference>
<dbReference type="Gramene" id="OPUNC03G03360.1">
    <property type="protein sequence ID" value="OPUNC03G03360.1"/>
    <property type="gene ID" value="OPUNC03G03360"/>
</dbReference>
<feature type="region of interest" description="Disordered" evidence="1">
    <location>
        <begin position="31"/>
        <end position="60"/>
    </location>
</feature>
<organism evidence="2">
    <name type="scientific">Oryza punctata</name>
    <name type="common">Red rice</name>
    <dbReference type="NCBI Taxonomy" id="4537"/>
    <lineage>
        <taxon>Eukaryota</taxon>
        <taxon>Viridiplantae</taxon>
        <taxon>Streptophyta</taxon>
        <taxon>Embryophyta</taxon>
        <taxon>Tracheophyta</taxon>
        <taxon>Spermatophyta</taxon>
        <taxon>Magnoliopsida</taxon>
        <taxon>Liliopsida</taxon>
        <taxon>Poales</taxon>
        <taxon>Poaceae</taxon>
        <taxon>BOP clade</taxon>
        <taxon>Oryzoideae</taxon>
        <taxon>Oryzeae</taxon>
        <taxon>Oryzinae</taxon>
        <taxon>Oryza</taxon>
    </lineage>
</organism>
<dbReference type="Proteomes" id="UP000026962">
    <property type="component" value="Chromosome 3"/>
</dbReference>
<name>A0A0E0K8R9_ORYPU</name>
<keyword evidence="3" id="KW-1185">Reference proteome</keyword>
<dbReference type="AlphaFoldDB" id="A0A0E0K8R9"/>
<evidence type="ECO:0000313" key="3">
    <source>
        <dbReference type="Proteomes" id="UP000026962"/>
    </source>
</evidence>
<reference evidence="2" key="1">
    <citation type="submission" date="2015-04" db="UniProtKB">
        <authorList>
            <consortium name="EnsemblPlants"/>
        </authorList>
    </citation>
    <scope>IDENTIFICATION</scope>
</reference>
<evidence type="ECO:0000313" key="2">
    <source>
        <dbReference type="EnsemblPlants" id="OPUNC03G03360.1"/>
    </source>
</evidence>
<dbReference type="InterPro" id="IPR012871">
    <property type="entry name" value="DUF1668_ORYSA"/>
</dbReference>
<sequence length="171" mass="18261">MSLSRWFLNLIVGNVGIPGVKSLSGIDLTHQPLFNPTTPPTHPPNDDESQSHGIPHPPAAAASAAALMVDQLLVPGSSFTFRASASAPNDEQWKINCFPLAGRKVICMDQLGRAFRFDEETGQATIMSSLHKPKSMPLALSVPNADADNDYNLIAGTGAAPQQPLRHGEKE</sequence>
<accession>A0A0E0K8R9</accession>
<dbReference type="HOGENOM" id="CLU_018267_2_1_1"/>
<dbReference type="EnsemblPlants" id="OPUNC03G03360.1">
    <property type="protein sequence ID" value="OPUNC03G03360.1"/>
    <property type="gene ID" value="OPUNC03G03360"/>
</dbReference>